<evidence type="ECO:0000256" key="2">
    <source>
        <dbReference type="ARBA" id="ARBA00012918"/>
    </source>
</evidence>
<feature type="region of interest" description="Disordered" evidence="7">
    <location>
        <begin position="436"/>
        <end position="458"/>
    </location>
</feature>
<evidence type="ECO:0000259" key="8">
    <source>
        <dbReference type="Pfam" id="PF17959"/>
    </source>
</evidence>
<evidence type="ECO:0000256" key="5">
    <source>
        <dbReference type="ARBA" id="ARBA00023043"/>
    </source>
</evidence>
<dbReference type="InterPro" id="IPR012338">
    <property type="entry name" value="Beta-lactam/transpept-like"/>
</dbReference>
<sequence length="458" mass="51603">MCVLCFVFSKVKQGLLPSLEDLLFYTIAEGQEKIPVHKFITALKSTGLRTSDPRLKECMDMLRLTLQTTSDGVMLDKDLFKKCVQSNIVLLTQAFRRKFVIPDFMSFTSHIDELYESAKKQSGGKVADYIPQLAKFSPDLWGVSLCTVDGQRHSVGDTKVPFCLQSCVKPLKYAIAVNDLGTEYVHRYVGKEPSGLRFNKLFLNEDDKPHNPMVNAGAIVVTSLIKVKKSFLVSLQDFQSERESGDRNFAIGYYLKEKKCFPEGTDMVAILDFYFQVGLPAKSGVAGGILLVVPNVMGLMCWSPPLDKMGNSVKGIHFCHDLVSLCNFHNYDNLRHFAKKLDPRREGGDQRVKSVINLLFAAYTGDVSALRRFALSGMDMEQRDYDSRTALHVAAAEGNKRCLLLCRWNNTPMDEALHFGHHDVFKILQEYQVQYTPSEDSNNGKENRTVHKNLDGLL</sequence>
<dbReference type="AlphaFoldDB" id="A0A8C2TIP0"/>
<feature type="compositionally biased region" description="Basic and acidic residues" evidence="7">
    <location>
        <begin position="442"/>
        <end position="458"/>
    </location>
</feature>
<comment type="similarity">
    <text evidence="1">Belongs to the glutaminase family.</text>
</comment>
<keyword evidence="10" id="KW-1185">Reference proteome</keyword>
<dbReference type="GO" id="GO:0006537">
    <property type="term" value="P:glutamate biosynthetic process"/>
    <property type="evidence" value="ECO:0007669"/>
    <property type="project" value="TreeGrafter"/>
</dbReference>
<dbReference type="EC" id="3.5.1.2" evidence="2"/>
<dbReference type="SUPFAM" id="SSF48403">
    <property type="entry name" value="Ankyrin repeat"/>
    <property type="match status" value="1"/>
</dbReference>
<dbReference type="SUPFAM" id="SSF56601">
    <property type="entry name" value="beta-lactamase/transpeptidase-like"/>
    <property type="match status" value="1"/>
</dbReference>
<dbReference type="Gene3D" id="3.40.710.10">
    <property type="entry name" value="DD-peptidase/beta-lactamase superfamily"/>
    <property type="match status" value="2"/>
</dbReference>
<proteinExistence type="inferred from homology"/>
<evidence type="ECO:0000256" key="4">
    <source>
        <dbReference type="ARBA" id="ARBA00022801"/>
    </source>
</evidence>
<dbReference type="Gene3D" id="1.10.238.210">
    <property type="match status" value="1"/>
</dbReference>
<dbReference type="InterPro" id="IPR041541">
    <property type="entry name" value="Glutaminase_EF-hand"/>
</dbReference>
<accession>A0A8C2TIP0</accession>
<dbReference type="Gene3D" id="1.25.40.20">
    <property type="entry name" value="Ankyrin repeat-containing domain"/>
    <property type="match status" value="1"/>
</dbReference>
<organism evidence="9 10">
    <name type="scientific">Coturnix japonica</name>
    <name type="common">Japanese quail</name>
    <name type="synonym">Coturnix coturnix japonica</name>
    <dbReference type="NCBI Taxonomy" id="93934"/>
    <lineage>
        <taxon>Eukaryota</taxon>
        <taxon>Metazoa</taxon>
        <taxon>Chordata</taxon>
        <taxon>Craniata</taxon>
        <taxon>Vertebrata</taxon>
        <taxon>Euteleostomi</taxon>
        <taxon>Archelosauria</taxon>
        <taxon>Archosauria</taxon>
        <taxon>Dinosauria</taxon>
        <taxon>Saurischia</taxon>
        <taxon>Theropoda</taxon>
        <taxon>Coelurosauria</taxon>
        <taxon>Aves</taxon>
        <taxon>Neognathae</taxon>
        <taxon>Galloanserae</taxon>
        <taxon>Galliformes</taxon>
        <taxon>Phasianidae</taxon>
        <taxon>Perdicinae</taxon>
        <taxon>Coturnix</taxon>
    </lineage>
</organism>
<dbReference type="PANTHER" id="PTHR12544">
    <property type="entry name" value="GLUTAMINASE"/>
    <property type="match status" value="1"/>
</dbReference>
<dbReference type="Proteomes" id="UP000694412">
    <property type="component" value="Chromosome 7"/>
</dbReference>
<dbReference type="InterPro" id="IPR015868">
    <property type="entry name" value="Glutaminase"/>
</dbReference>
<evidence type="ECO:0000256" key="1">
    <source>
        <dbReference type="ARBA" id="ARBA00011076"/>
    </source>
</evidence>
<dbReference type="Pfam" id="PF04960">
    <property type="entry name" value="Glutaminase"/>
    <property type="match status" value="2"/>
</dbReference>
<gene>
    <name evidence="9" type="primary">GLS</name>
</gene>
<name>A0A8C2TIP0_COTJA</name>
<evidence type="ECO:0000313" key="9">
    <source>
        <dbReference type="Ensembl" id="ENSCJPP00005012874.1"/>
    </source>
</evidence>
<dbReference type="FunFam" id="1.10.238.210:FF:000001">
    <property type="entry name" value="Glutaminase kidney isoform, mitochondrial"/>
    <property type="match status" value="1"/>
</dbReference>
<keyword evidence="4" id="KW-0378">Hydrolase</keyword>
<dbReference type="InterPro" id="IPR036770">
    <property type="entry name" value="Ankyrin_rpt-contain_sf"/>
</dbReference>
<evidence type="ECO:0000313" key="10">
    <source>
        <dbReference type="Proteomes" id="UP000694412"/>
    </source>
</evidence>
<dbReference type="Ensembl" id="ENSCJPT00005018579.1">
    <property type="protein sequence ID" value="ENSCJPP00005012874.1"/>
    <property type="gene ID" value="ENSCJPG00005009421.1"/>
</dbReference>
<reference evidence="9" key="1">
    <citation type="submission" date="2015-11" db="EMBL/GenBank/DDBJ databases">
        <authorList>
            <consortium name="International Coturnix japonica Genome Analysis Consortium"/>
            <person name="Warren W."/>
            <person name="Burt D.W."/>
            <person name="Antin P.B."/>
            <person name="Lanford R."/>
            <person name="Gros J."/>
            <person name="Wilson R.K."/>
        </authorList>
    </citation>
    <scope>NUCLEOTIDE SEQUENCE [LARGE SCALE GENOMIC DNA]</scope>
</reference>
<feature type="domain" description="Glutaminase EF-hand" evidence="8">
    <location>
        <begin position="20"/>
        <end position="102"/>
    </location>
</feature>
<dbReference type="InterPro" id="IPR002110">
    <property type="entry name" value="Ankyrin_rpt"/>
</dbReference>
<dbReference type="GO" id="GO:0004359">
    <property type="term" value="F:glutaminase activity"/>
    <property type="evidence" value="ECO:0007669"/>
    <property type="project" value="UniProtKB-EC"/>
</dbReference>
<protein>
    <recommendedName>
        <fullName evidence="2">glutaminase</fullName>
        <ecNumber evidence="2">3.5.1.2</ecNumber>
    </recommendedName>
</protein>
<dbReference type="PANTHER" id="PTHR12544:SF49">
    <property type="entry name" value="GLUTAMINASE KIDNEY ISOFORM, MITOCHONDRIAL"/>
    <property type="match status" value="1"/>
</dbReference>
<dbReference type="Pfam" id="PF12796">
    <property type="entry name" value="Ank_2"/>
    <property type="match status" value="1"/>
</dbReference>
<keyword evidence="5" id="KW-0040">ANK repeat</keyword>
<reference evidence="9" key="2">
    <citation type="submission" date="2025-08" db="UniProtKB">
        <authorList>
            <consortium name="Ensembl"/>
        </authorList>
    </citation>
    <scope>IDENTIFICATION</scope>
</reference>
<dbReference type="GeneTree" id="ENSGT00390000010463"/>
<dbReference type="GO" id="GO:0006543">
    <property type="term" value="P:L-glutamine catabolic process"/>
    <property type="evidence" value="ECO:0007669"/>
    <property type="project" value="TreeGrafter"/>
</dbReference>
<dbReference type="Pfam" id="PF17959">
    <property type="entry name" value="EF-hand_14"/>
    <property type="match status" value="1"/>
</dbReference>
<comment type="catalytic activity">
    <reaction evidence="6">
        <text>L-glutamine + H2O = L-glutamate + NH4(+)</text>
        <dbReference type="Rhea" id="RHEA:15889"/>
        <dbReference type="ChEBI" id="CHEBI:15377"/>
        <dbReference type="ChEBI" id="CHEBI:28938"/>
        <dbReference type="ChEBI" id="CHEBI:29985"/>
        <dbReference type="ChEBI" id="CHEBI:58359"/>
        <dbReference type="EC" id="3.5.1.2"/>
    </reaction>
</comment>
<evidence type="ECO:0000256" key="3">
    <source>
        <dbReference type="ARBA" id="ARBA00022737"/>
    </source>
</evidence>
<evidence type="ECO:0000256" key="6">
    <source>
        <dbReference type="ARBA" id="ARBA00049534"/>
    </source>
</evidence>
<keyword evidence="3" id="KW-0677">Repeat</keyword>
<evidence type="ECO:0000256" key="7">
    <source>
        <dbReference type="SAM" id="MobiDB-lite"/>
    </source>
</evidence>
<reference evidence="9" key="3">
    <citation type="submission" date="2025-09" db="UniProtKB">
        <authorList>
            <consortium name="Ensembl"/>
        </authorList>
    </citation>
    <scope>IDENTIFICATION</scope>
</reference>